<evidence type="ECO:0000313" key="2">
    <source>
        <dbReference type="Proteomes" id="UP001150603"/>
    </source>
</evidence>
<gene>
    <name evidence="1" type="ORF">FBU59_005970</name>
</gene>
<name>A0ACC1J1F5_9FUNG</name>
<reference evidence="1" key="1">
    <citation type="submission" date="2022-07" db="EMBL/GenBank/DDBJ databases">
        <title>Phylogenomic reconstructions and comparative analyses of Kickxellomycotina fungi.</title>
        <authorList>
            <person name="Reynolds N.K."/>
            <person name="Stajich J.E."/>
            <person name="Barry K."/>
            <person name="Grigoriev I.V."/>
            <person name="Crous P."/>
            <person name="Smith M.E."/>
        </authorList>
    </citation>
    <scope>NUCLEOTIDE SEQUENCE</scope>
    <source>
        <strain evidence="1">NRRL 5244</strain>
    </source>
</reference>
<sequence length="92" mass="9767">MEIGVVASPMRVEAQRTNSSIRRAASSPGLASVGHVIGTADEDGLLPDTMVLDEVLPEYPGTGETVYSSEVVGQWRLGERAIEKPPIHPRGA</sequence>
<organism evidence="1 2">
    <name type="scientific">Linderina macrospora</name>
    <dbReference type="NCBI Taxonomy" id="4868"/>
    <lineage>
        <taxon>Eukaryota</taxon>
        <taxon>Fungi</taxon>
        <taxon>Fungi incertae sedis</taxon>
        <taxon>Zoopagomycota</taxon>
        <taxon>Kickxellomycotina</taxon>
        <taxon>Kickxellomycetes</taxon>
        <taxon>Kickxellales</taxon>
        <taxon>Kickxellaceae</taxon>
        <taxon>Linderina</taxon>
    </lineage>
</organism>
<comment type="caution">
    <text evidence="1">The sequence shown here is derived from an EMBL/GenBank/DDBJ whole genome shotgun (WGS) entry which is preliminary data.</text>
</comment>
<protein>
    <submittedName>
        <fullName evidence="1">Uncharacterized protein</fullName>
    </submittedName>
</protein>
<dbReference type="EMBL" id="JANBPW010004995">
    <property type="protein sequence ID" value="KAJ1933614.1"/>
    <property type="molecule type" value="Genomic_DNA"/>
</dbReference>
<keyword evidence="2" id="KW-1185">Reference proteome</keyword>
<accession>A0ACC1J1F5</accession>
<evidence type="ECO:0000313" key="1">
    <source>
        <dbReference type="EMBL" id="KAJ1933614.1"/>
    </source>
</evidence>
<proteinExistence type="predicted"/>
<dbReference type="Proteomes" id="UP001150603">
    <property type="component" value="Unassembled WGS sequence"/>
</dbReference>